<keyword evidence="8" id="KW-0175">Coiled coil</keyword>
<dbReference type="OrthoDB" id="680214at2"/>
<dbReference type="AlphaFoldDB" id="A0A1M7JY05"/>
<protein>
    <submittedName>
        <fullName evidence="9">Outer membrane protein TolC</fullName>
    </submittedName>
</protein>
<comment type="subcellular location">
    <subcellularLocation>
        <location evidence="1">Cell outer membrane</location>
    </subcellularLocation>
</comment>
<name>A0A1M7JY05_9FLAO</name>
<dbReference type="GO" id="GO:0015562">
    <property type="term" value="F:efflux transmembrane transporter activity"/>
    <property type="evidence" value="ECO:0007669"/>
    <property type="project" value="InterPro"/>
</dbReference>
<reference evidence="10" key="1">
    <citation type="submission" date="2016-11" db="EMBL/GenBank/DDBJ databases">
        <authorList>
            <person name="Varghese N."/>
            <person name="Submissions S."/>
        </authorList>
    </citation>
    <scope>NUCLEOTIDE SEQUENCE [LARGE SCALE GENOMIC DNA]</scope>
    <source>
        <strain evidence="10">DSM 24724</strain>
    </source>
</reference>
<evidence type="ECO:0000256" key="7">
    <source>
        <dbReference type="ARBA" id="ARBA00023237"/>
    </source>
</evidence>
<dbReference type="InterPro" id="IPR051906">
    <property type="entry name" value="TolC-like"/>
</dbReference>
<keyword evidence="4" id="KW-1134">Transmembrane beta strand</keyword>
<evidence type="ECO:0000256" key="6">
    <source>
        <dbReference type="ARBA" id="ARBA00023136"/>
    </source>
</evidence>
<gene>
    <name evidence="9" type="ORF">SAMN05444484_10780</name>
</gene>
<keyword evidence="5" id="KW-0812">Transmembrane</keyword>
<dbReference type="SUPFAM" id="SSF56954">
    <property type="entry name" value="Outer membrane efflux proteins (OEP)"/>
    <property type="match status" value="1"/>
</dbReference>
<dbReference type="GO" id="GO:0009279">
    <property type="term" value="C:cell outer membrane"/>
    <property type="evidence" value="ECO:0007669"/>
    <property type="project" value="UniProtKB-SubCell"/>
</dbReference>
<dbReference type="STRING" id="946677.SAMN05444484_10780"/>
<evidence type="ECO:0000313" key="10">
    <source>
        <dbReference type="Proteomes" id="UP000184028"/>
    </source>
</evidence>
<proteinExistence type="inferred from homology"/>
<evidence type="ECO:0000256" key="5">
    <source>
        <dbReference type="ARBA" id="ARBA00022692"/>
    </source>
</evidence>
<evidence type="ECO:0000256" key="8">
    <source>
        <dbReference type="SAM" id="Coils"/>
    </source>
</evidence>
<evidence type="ECO:0000256" key="1">
    <source>
        <dbReference type="ARBA" id="ARBA00004442"/>
    </source>
</evidence>
<dbReference type="Pfam" id="PF02321">
    <property type="entry name" value="OEP"/>
    <property type="match status" value="2"/>
</dbReference>
<dbReference type="InterPro" id="IPR003423">
    <property type="entry name" value="OMP_efflux"/>
</dbReference>
<dbReference type="Proteomes" id="UP000184028">
    <property type="component" value="Unassembled WGS sequence"/>
</dbReference>
<accession>A0A1M7JY05</accession>
<evidence type="ECO:0000256" key="4">
    <source>
        <dbReference type="ARBA" id="ARBA00022452"/>
    </source>
</evidence>
<sequence length="442" mass="49311">MKISQLMLFGVFFIGISSIEAQEKTSLTLDEAVKMAWEKSNEVTLANTKVNTKKYELQEVRNNQYPNLKISGQYQRLTKASIDMHNNGDQASANPMPSPDQAMLGMANLSLPIFAGFKIQNSIKASDNLYEAESSNAEKTKEDVALRVITYYTALYKAQKTLDLLNENQKQAKQRVTDFTELEKNGIIPRNDLLKAQLLVSKTQLSIDEANNNLNNINFYLTTLLKLAPETKLQVNEADFFNLKTTNAPTSDMLALENRKDLEAVRFQQKASEANVKIAKSGYYPSLSLLGGYTALDLKDFITVKYAMNFGVGLSYDLSGILKNSASVKAAESKALEVKNTEAVMTDRIKVEVQKSIEDYDLAINQSVVYDEALQQASENYRLVKDKFDNGLSDTNDLVEADVEHLSAKINTALSKATIIQKYYELLSVSGQLSQSFNLSKI</sequence>
<feature type="coiled-coil region" evidence="8">
    <location>
        <begin position="155"/>
        <end position="182"/>
    </location>
</feature>
<keyword evidence="10" id="KW-1185">Reference proteome</keyword>
<evidence type="ECO:0000256" key="2">
    <source>
        <dbReference type="ARBA" id="ARBA00007613"/>
    </source>
</evidence>
<evidence type="ECO:0000313" key="9">
    <source>
        <dbReference type="EMBL" id="SHM57417.1"/>
    </source>
</evidence>
<dbReference type="Gene3D" id="1.20.1600.10">
    <property type="entry name" value="Outer membrane efflux proteins (OEP)"/>
    <property type="match status" value="1"/>
</dbReference>
<comment type="similarity">
    <text evidence="2">Belongs to the outer membrane factor (OMF) (TC 1.B.17) family.</text>
</comment>
<dbReference type="GO" id="GO:0015288">
    <property type="term" value="F:porin activity"/>
    <property type="evidence" value="ECO:0007669"/>
    <property type="project" value="TreeGrafter"/>
</dbReference>
<dbReference type="RefSeq" id="WP_068844575.1">
    <property type="nucleotide sequence ID" value="NZ_FRBT01000007.1"/>
</dbReference>
<dbReference type="PANTHER" id="PTHR30026:SF20">
    <property type="entry name" value="OUTER MEMBRANE PROTEIN TOLC"/>
    <property type="match status" value="1"/>
</dbReference>
<keyword evidence="3" id="KW-0813">Transport</keyword>
<dbReference type="PANTHER" id="PTHR30026">
    <property type="entry name" value="OUTER MEMBRANE PROTEIN TOLC"/>
    <property type="match status" value="1"/>
</dbReference>
<evidence type="ECO:0000256" key="3">
    <source>
        <dbReference type="ARBA" id="ARBA00022448"/>
    </source>
</evidence>
<keyword evidence="7" id="KW-0998">Cell outer membrane</keyword>
<keyword evidence="6" id="KW-0472">Membrane</keyword>
<dbReference type="GO" id="GO:1990281">
    <property type="term" value="C:efflux pump complex"/>
    <property type="evidence" value="ECO:0007669"/>
    <property type="project" value="TreeGrafter"/>
</dbReference>
<dbReference type="EMBL" id="FRBT01000007">
    <property type="protein sequence ID" value="SHM57417.1"/>
    <property type="molecule type" value="Genomic_DNA"/>
</dbReference>
<organism evidence="9 10">
    <name type="scientific">Flavobacterium chilense</name>
    <dbReference type="NCBI Taxonomy" id="946677"/>
    <lineage>
        <taxon>Bacteria</taxon>
        <taxon>Pseudomonadati</taxon>
        <taxon>Bacteroidota</taxon>
        <taxon>Flavobacteriia</taxon>
        <taxon>Flavobacteriales</taxon>
        <taxon>Flavobacteriaceae</taxon>
        <taxon>Flavobacterium</taxon>
    </lineage>
</organism>